<dbReference type="InterPro" id="IPR029069">
    <property type="entry name" value="HotDog_dom_sf"/>
</dbReference>
<dbReference type="CDD" id="cd01288">
    <property type="entry name" value="FabZ"/>
    <property type="match status" value="1"/>
</dbReference>
<evidence type="ECO:0000256" key="6">
    <source>
        <dbReference type="ARBA" id="ARBA00023098"/>
    </source>
</evidence>
<evidence type="ECO:0000256" key="4">
    <source>
        <dbReference type="ARBA" id="ARBA00022516"/>
    </source>
</evidence>
<proteinExistence type="inferred from homology"/>
<comment type="caution">
    <text evidence="10">The sequence shown here is derived from an EMBL/GenBank/DDBJ whole genome shotgun (WGS) entry which is preliminary data.</text>
</comment>
<dbReference type="Gene3D" id="3.10.129.10">
    <property type="entry name" value="Hotdog Thioesterase"/>
    <property type="match status" value="1"/>
</dbReference>
<comment type="subcellular location">
    <subcellularLocation>
        <location evidence="1 9">Cytoplasm</location>
    </subcellularLocation>
</comment>
<dbReference type="GO" id="GO:0005737">
    <property type="term" value="C:cytoplasm"/>
    <property type="evidence" value="ECO:0007669"/>
    <property type="project" value="UniProtKB-SubCell"/>
</dbReference>
<organism evidence="10 11">
    <name type="scientific">Mariprofundus erugo</name>
    <dbReference type="NCBI Taxonomy" id="2528639"/>
    <lineage>
        <taxon>Bacteria</taxon>
        <taxon>Pseudomonadati</taxon>
        <taxon>Pseudomonadota</taxon>
        <taxon>Candidatius Mariprofundia</taxon>
        <taxon>Mariprofundales</taxon>
        <taxon>Mariprofundaceae</taxon>
        <taxon>Mariprofundus</taxon>
    </lineage>
</organism>
<dbReference type="InterPro" id="IPR010084">
    <property type="entry name" value="FabZ"/>
</dbReference>
<dbReference type="FunFam" id="3.10.129.10:FF:000001">
    <property type="entry name" value="3-hydroxyacyl-[acyl-carrier-protein] dehydratase FabZ"/>
    <property type="match status" value="1"/>
</dbReference>
<keyword evidence="3 9" id="KW-0963">Cytoplasm</keyword>
<comment type="function">
    <text evidence="8 9">Involved in unsaturated fatty acids biosynthesis. Catalyzes the dehydration of short chain beta-hydroxyacyl-ACPs and long chain saturated and unsaturated beta-hydroxyacyl-ACPs.</text>
</comment>
<dbReference type="InterPro" id="IPR013114">
    <property type="entry name" value="FabA_FabZ"/>
</dbReference>
<dbReference type="OrthoDB" id="9772788at2"/>
<dbReference type="EMBL" id="VBRY01000006">
    <property type="protein sequence ID" value="TLS67270.1"/>
    <property type="molecule type" value="Genomic_DNA"/>
</dbReference>
<dbReference type="Pfam" id="PF07977">
    <property type="entry name" value="FabA"/>
    <property type="match status" value="1"/>
</dbReference>
<reference evidence="10 11" key="1">
    <citation type="journal article" date="2019" name="Appl. Environ. Microbiol.">
        <title>Environmental Evidence and Genomic Insight of Iron-oxidizing Bacteria Preference Towards More Corrosion Resistant Stainless Steel at Higher Salinities.</title>
        <authorList>
            <person name="Garrison C.E."/>
            <person name="Price K.A."/>
            <person name="Field E.K."/>
        </authorList>
    </citation>
    <scope>NUCLEOTIDE SEQUENCE [LARGE SCALE GENOMIC DNA]</scope>
    <source>
        <strain evidence="10 11">P3</strain>
    </source>
</reference>
<sequence>MSVLNIDDIMQHLPHRYPFLLIDRVLGFEKEKSIRALKNVSINEPQFMGHFPEHPVMPGVLLVEAMAQAGGMLAFQSVDDDREYLVYFTGIDGVRFRRPVRPGDQVIFELTCLRRRGFMWKLKGEAFVDGKLVCEGTLSATLVPRDDV</sequence>
<keyword evidence="6 9" id="KW-0443">Lipid metabolism</keyword>
<dbReference type="GO" id="GO:0016020">
    <property type="term" value="C:membrane"/>
    <property type="evidence" value="ECO:0007669"/>
    <property type="project" value="GOC"/>
</dbReference>
<evidence type="ECO:0000313" key="11">
    <source>
        <dbReference type="Proteomes" id="UP000306585"/>
    </source>
</evidence>
<comment type="catalytic activity">
    <reaction evidence="9">
        <text>a (3R)-hydroxyacyl-[ACP] = a (2E)-enoyl-[ACP] + H2O</text>
        <dbReference type="Rhea" id="RHEA:13097"/>
        <dbReference type="Rhea" id="RHEA-COMP:9925"/>
        <dbReference type="Rhea" id="RHEA-COMP:9945"/>
        <dbReference type="ChEBI" id="CHEBI:15377"/>
        <dbReference type="ChEBI" id="CHEBI:78784"/>
        <dbReference type="ChEBI" id="CHEBI:78827"/>
        <dbReference type="EC" id="4.2.1.59"/>
    </reaction>
</comment>
<dbReference type="HAMAP" id="MF_00406">
    <property type="entry name" value="FabZ"/>
    <property type="match status" value="1"/>
</dbReference>
<keyword evidence="7 9" id="KW-0456">Lyase</keyword>
<dbReference type="PANTHER" id="PTHR30272">
    <property type="entry name" value="3-HYDROXYACYL-[ACYL-CARRIER-PROTEIN] DEHYDRATASE"/>
    <property type="match status" value="1"/>
</dbReference>
<comment type="similarity">
    <text evidence="2 9">Belongs to the thioester dehydratase family. FabZ subfamily.</text>
</comment>
<evidence type="ECO:0000256" key="8">
    <source>
        <dbReference type="ARBA" id="ARBA00025049"/>
    </source>
</evidence>
<keyword evidence="5 9" id="KW-0441">Lipid A biosynthesis</keyword>
<evidence type="ECO:0000256" key="5">
    <source>
        <dbReference type="ARBA" id="ARBA00022556"/>
    </source>
</evidence>
<protein>
    <recommendedName>
        <fullName evidence="9">3-hydroxyacyl-[acyl-carrier-protein] dehydratase FabZ</fullName>
        <ecNumber evidence="9">4.2.1.59</ecNumber>
    </recommendedName>
    <alternativeName>
        <fullName evidence="9">(3R)-hydroxymyristoyl-[acyl-carrier-protein] dehydratase</fullName>
        <shortName evidence="9">(3R)-hydroxymyristoyl-ACP dehydrase</shortName>
    </alternativeName>
    <alternativeName>
        <fullName evidence="9">Beta-hydroxyacyl-ACP dehydratase</fullName>
    </alternativeName>
</protein>
<dbReference type="NCBIfam" id="NF000582">
    <property type="entry name" value="PRK00006.1"/>
    <property type="match status" value="1"/>
</dbReference>
<dbReference type="EC" id="4.2.1.59" evidence="9"/>
<keyword evidence="11" id="KW-1185">Reference proteome</keyword>
<dbReference type="GO" id="GO:0006633">
    <property type="term" value="P:fatty acid biosynthetic process"/>
    <property type="evidence" value="ECO:0007669"/>
    <property type="project" value="UniProtKB-UniRule"/>
</dbReference>
<evidence type="ECO:0000256" key="9">
    <source>
        <dbReference type="HAMAP-Rule" id="MF_00406"/>
    </source>
</evidence>
<evidence type="ECO:0000256" key="7">
    <source>
        <dbReference type="ARBA" id="ARBA00023239"/>
    </source>
</evidence>
<evidence type="ECO:0000256" key="3">
    <source>
        <dbReference type="ARBA" id="ARBA00022490"/>
    </source>
</evidence>
<feature type="active site" evidence="9">
    <location>
        <position position="50"/>
    </location>
</feature>
<dbReference type="Proteomes" id="UP000306585">
    <property type="component" value="Unassembled WGS sequence"/>
</dbReference>
<dbReference type="SUPFAM" id="SSF54637">
    <property type="entry name" value="Thioesterase/thiol ester dehydrase-isomerase"/>
    <property type="match status" value="1"/>
</dbReference>
<dbReference type="RefSeq" id="WP_138239186.1">
    <property type="nucleotide sequence ID" value="NZ_VBRY01000006.1"/>
</dbReference>
<dbReference type="NCBIfam" id="TIGR01750">
    <property type="entry name" value="fabZ"/>
    <property type="match status" value="1"/>
</dbReference>
<evidence type="ECO:0000313" key="10">
    <source>
        <dbReference type="EMBL" id="TLS67270.1"/>
    </source>
</evidence>
<dbReference type="PANTHER" id="PTHR30272:SF1">
    <property type="entry name" value="3-HYDROXYACYL-[ACYL-CARRIER-PROTEIN] DEHYDRATASE"/>
    <property type="match status" value="1"/>
</dbReference>
<evidence type="ECO:0000256" key="1">
    <source>
        <dbReference type="ARBA" id="ARBA00004496"/>
    </source>
</evidence>
<evidence type="ECO:0000256" key="2">
    <source>
        <dbReference type="ARBA" id="ARBA00009174"/>
    </source>
</evidence>
<dbReference type="AlphaFoldDB" id="A0A5R9GMJ8"/>
<keyword evidence="4 9" id="KW-0444">Lipid biosynthesis</keyword>
<name>A0A5R9GMJ8_9PROT</name>
<dbReference type="GO" id="GO:0019171">
    <property type="term" value="F:(3R)-hydroxyacyl-[acyl-carrier-protein] dehydratase activity"/>
    <property type="evidence" value="ECO:0007669"/>
    <property type="project" value="UniProtKB-EC"/>
</dbReference>
<gene>
    <name evidence="9 10" type="primary">fabZ</name>
    <name evidence="10" type="ORF">FEF65_07495</name>
</gene>
<accession>A0A5R9GMJ8</accession>
<dbReference type="GO" id="GO:0009245">
    <property type="term" value="P:lipid A biosynthetic process"/>
    <property type="evidence" value="ECO:0007669"/>
    <property type="project" value="UniProtKB-UniRule"/>
</dbReference>